<dbReference type="InterPro" id="IPR000073">
    <property type="entry name" value="AB_hydrolase_1"/>
</dbReference>
<dbReference type="PRINTS" id="PR00111">
    <property type="entry name" value="ABHYDROLASE"/>
</dbReference>
<name>A0A3N2R8N3_9RHOB</name>
<dbReference type="InterPro" id="IPR029058">
    <property type="entry name" value="AB_hydrolase_fold"/>
</dbReference>
<dbReference type="Pfam" id="PF12697">
    <property type="entry name" value="Abhydrolase_6"/>
    <property type="match status" value="1"/>
</dbReference>
<dbReference type="EMBL" id="RDRB01000002">
    <property type="protein sequence ID" value="ROU03795.1"/>
    <property type="molecule type" value="Genomic_DNA"/>
</dbReference>
<dbReference type="AlphaFoldDB" id="A0A3N2R8N3"/>
<feature type="domain" description="AB hydrolase-1" evidence="2">
    <location>
        <begin position="22"/>
        <end position="250"/>
    </location>
</feature>
<dbReference type="OrthoDB" id="9785847at2"/>
<dbReference type="PANTHER" id="PTHR43798:SF31">
    <property type="entry name" value="AB HYDROLASE SUPERFAMILY PROTEIN YCLE"/>
    <property type="match status" value="1"/>
</dbReference>
<dbReference type="PANTHER" id="PTHR43798">
    <property type="entry name" value="MONOACYLGLYCEROL LIPASE"/>
    <property type="match status" value="1"/>
</dbReference>
<protein>
    <submittedName>
        <fullName evidence="3">Alpha/beta fold hydrolase</fullName>
    </submittedName>
</protein>
<dbReference type="RefSeq" id="WP_123641330.1">
    <property type="nucleotide sequence ID" value="NZ_ML119082.1"/>
</dbReference>
<dbReference type="Gene3D" id="3.40.50.1820">
    <property type="entry name" value="alpha/beta hydrolase"/>
    <property type="match status" value="1"/>
</dbReference>
<evidence type="ECO:0000313" key="4">
    <source>
        <dbReference type="Proteomes" id="UP000268016"/>
    </source>
</evidence>
<evidence type="ECO:0000259" key="2">
    <source>
        <dbReference type="Pfam" id="PF12697"/>
    </source>
</evidence>
<keyword evidence="1 3" id="KW-0378">Hydrolase</keyword>
<dbReference type="Proteomes" id="UP000268016">
    <property type="component" value="Unassembled WGS sequence"/>
</dbReference>
<keyword evidence="4" id="KW-1185">Reference proteome</keyword>
<organism evidence="3 4">
    <name type="scientific">Histidinibacterium lentulum</name>
    <dbReference type="NCBI Taxonomy" id="2480588"/>
    <lineage>
        <taxon>Bacteria</taxon>
        <taxon>Pseudomonadati</taxon>
        <taxon>Pseudomonadota</taxon>
        <taxon>Alphaproteobacteria</taxon>
        <taxon>Rhodobacterales</taxon>
        <taxon>Paracoccaceae</taxon>
        <taxon>Histidinibacterium</taxon>
    </lineage>
</organism>
<evidence type="ECO:0000313" key="3">
    <source>
        <dbReference type="EMBL" id="ROU03795.1"/>
    </source>
</evidence>
<reference evidence="3 4" key="1">
    <citation type="submission" date="2018-10" db="EMBL/GenBank/DDBJ databases">
        <title>Histidinibacterium lentulum gen. nov., sp. nov., a marine bacterium from the culture broth of Picochlorum sp. 122.</title>
        <authorList>
            <person name="Wang G."/>
        </authorList>
    </citation>
    <scope>NUCLEOTIDE SEQUENCE [LARGE SCALE GENOMIC DNA]</scope>
    <source>
        <strain evidence="3 4">B17</strain>
    </source>
</reference>
<proteinExistence type="predicted"/>
<evidence type="ECO:0000256" key="1">
    <source>
        <dbReference type="ARBA" id="ARBA00022801"/>
    </source>
</evidence>
<comment type="caution">
    <text evidence="3">The sequence shown here is derived from an EMBL/GenBank/DDBJ whole genome shotgun (WGS) entry which is preliminary data.</text>
</comment>
<dbReference type="GO" id="GO:0016787">
    <property type="term" value="F:hydrolase activity"/>
    <property type="evidence" value="ECO:0007669"/>
    <property type="project" value="UniProtKB-KW"/>
</dbReference>
<accession>A0A3N2R8N3</accession>
<dbReference type="InterPro" id="IPR050266">
    <property type="entry name" value="AB_hydrolase_sf"/>
</dbReference>
<sequence>MPTVSVNGSTVEYQDAGSGKPLVLLHTLLADRTVYDRVTGPLAEGRRVITPNFPGYGASTGPIGSEIAAYGDFVAGFLDAMDLGTVDLLGNGYGGFVAQAVALDHAARVDRLILVDTGPGFPEAGKVPLRGLQAKVTAEGMSAVLDAAMLRMFPPAYIEAAPEVIAERREALSKADPALFANACGALVALDHGPRLAQIGHPTLVMVGLEDQTTPPDLSRALATGIPGARLIELPGVGHCPQVQAPEAFLEGVLEFLDG</sequence>
<dbReference type="SUPFAM" id="SSF53474">
    <property type="entry name" value="alpha/beta-Hydrolases"/>
    <property type="match status" value="1"/>
</dbReference>
<gene>
    <name evidence="3" type="ORF">EAT49_05750</name>
</gene>
<dbReference type="GO" id="GO:0016020">
    <property type="term" value="C:membrane"/>
    <property type="evidence" value="ECO:0007669"/>
    <property type="project" value="TreeGrafter"/>
</dbReference>